<feature type="region of interest" description="Disordered" evidence="5">
    <location>
        <begin position="126"/>
        <end position="156"/>
    </location>
</feature>
<dbReference type="Proteomes" id="UP000192596">
    <property type="component" value="Unassembled WGS sequence"/>
</dbReference>
<dbReference type="STRING" id="1507870.A0A1V8T897"/>
<evidence type="ECO:0000256" key="3">
    <source>
        <dbReference type="PIRSR" id="PIRSR617939-1"/>
    </source>
</evidence>
<feature type="region of interest" description="Disordered" evidence="5">
    <location>
        <begin position="231"/>
        <end position="250"/>
    </location>
</feature>
<dbReference type="PANTHER" id="PTHR12935">
    <property type="entry name" value="GAMMA-GLUTAMYLCYCLOTRANSFERASE"/>
    <property type="match status" value="1"/>
</dbReference>
<dbReference type="GO" id="GO:0003839">
    <property type="term" value="F:gamma-glutamylcyclotransferase activity"/>
    <property type="evidence" value="ECO:0007669"/>
    <property type="project" value="UniProtKB-EC"/>
</dbReference>
<evidence type="ECO:0000256" key="4">
    <source>
        <dbReference type="PIRSR" id="PIRSR617939-2"/>
    </source>
</evidence>
<dbReference type="OrthoDB" id="2017317at2759"/>
<keyword evidence="2" id="KW-0456">Lyase</keyword>
<evidence type="ECO:0000256" key="1">
    <source>
        <dbReference type="ARBA" id="ARBA00012346"/>
    </source>
</evidence>
<dbReference type="EC" id="4.3.2.9" evidence="1"/>
<evidence type="ECO:0000256" key="2">
    <source>
        <dbReference type="ARBA" id="ARBA00023239"/>
    </source>
</evidence>
<evidence type="ECO:0000313" key="6">
    <source>
        <dbReference type="EMBL" id="OQO07481.1"/>
    </source>
</evidence>
<dbReference type="InterPro" id="IPR017939">
    <property type="entry name" value="G-Glutamylcylcotransferase"/>
</dbReference>
<comment type="caution">
    <text evidence="6">The sequence shown here is derived from an EMBL/GenBank/DDBJ whole genome shotgun (WGS) entry which is preliminary data.</text>
</comment>
<proteinExistence type="predicted"/>
<dbReference type="Gene3D" id="3.10.490.10">
    <property type="entry name" value="Gamma-glutamyl cyclotransferase-like"/>
    <property type="match status" value="1"/>
</dbReference>
<dbReference type="EMBL" id="NAJO01000014">
    <property type="protein sequence ID" value="OQO07481.1"/>
    <property type="molecule type" value="Genomic_DNA"/>
</dbReference>
<reference evidence="7" key="1">
    <citation type="submission" date="2017-03" db="EMBL/GenBank/DDBJ databases">
        <title>Genomes of endolithic fungi from Antarctica.</title>
        <authorList>
            <person name="Coleine C."/>
            <person name="Masonjones S."/>
            <person name="Stajich J.E."/>
        </authorList>
    </citation>
    <scope>NUCLEOTIDE SEQUENCE [LARGE SCALE GENOMIC DNA]</scope>
    <source>
        <strain evidence="7">CCFEE 5527</strain>
    </source>
</reference>
<name>A0A1V8T897_9PEZI</name>
<dbReference type="AlphaFoldDB" id="A0A1V8T897"/>
<protein>
    <recommendedName>
        <fullName evidence="1">gamma-glutamylcyclotransferase</fullName>
        <ecNumber evidence="1">4.3.2.9</ecNumber>
    </recommendedName>
</protein>
<dbReference type="InParanoid" id="A0A1V8T897"/>
<feature type="active site" description="Proton acceptor" evidence="3">
    <location>
        <position position="187"/>
    </location>
</feature>
<keyword evidence="7" id="KW-1185">Reference proteome</keyword>
<gene>
    <name evidence="6" type="ORF">B0A48_07178</name>
</gene>
<evidence type="ECO:0000313" key="7">
    <source>
        <dbReference type="Proteomes" id="UP000192596"/>
    </source>
</evidence>
<feature type="binding site" evidence="4">
    <location>
        <position position="258"/>
    </location>
    <ligand>
        <name>substrate</name>
    </ligand>
</feature>
<feature type="binding site" evidence="4">
    <location>
        <begin position="75"/>
        <end position="80"/>
    </location>
    <ligand>
        <name>substrate</name>
    </ligand>
</feature>
<sequence length="387" mass="42556">MTDTVADDTLLRTTRSSLCLKKRLSRVLQIVSPRQERATIAPPPQAHVAASLYESDLSVHEYLAQPDTQRGTVLYLAYGSNLSNETFRGKRGIKPLSQINVQVPSLRLTFDLPGLPYAEPCFANSGTRDAEKDRPSFSAGVSASEKTALLPHKPSSSEYRKDSWHKGLIGVVYEVTPEDYAHIIATEGGGASYHDILVDCHAFASSDPATSVPQAPTLPAFKAHTLFAPAAQDGDAPPKDGGRFQRPDTSYAQPSARYLKLITDGAAECGLPYEYQDYLHALRPYTLTSNKQRVGQFVFLSIWLPFIMLCFALGRQFADKDGLTPTWLRQLTAAIFKGCWMSYDGFFKPLFGDGERSIPDGGDEAPEGNLRRRADECLTEDDVEKAG</sequence>
<dbReference type="PANTHER" id="PTHR12935:SF0">
    <property type="entry name" value="GAMMA-GLUTAMYLCYCLOTRANSFERASE"/>
    <property type="match status" value="1"/>
</dbReference>
<feature type="compositionally biased region" description="Basic and acidic residues" evidence="5">
    <location>
        <begin position="236"/>
        <end position="246"/>
    </location>
</feature>
<organism evidence="6 7">
    <name type="scientific">Cryoendolithus antarcticus</name>
    <dbReference type="NCBI Taxonomy" id="1507870"/>
    <lineage>
        <taxon>Eukaryota</taxon>
        <taxon>Fungi</taxon>
        <taxon>Dikarya</taxon>
        <taxon>Ascomycota</taxon>
        <taxon>Pezizomycotina</taxon>
        <taxon>Dothideomycetes</taxon>
        <taxon>Dothideomycetidae</taxon>
        <taxon>Cladosporiales</taxon>
        <taxon>Cladosporiaceae</taxon>
        <taxon>Cryoendolithus</taxon>
    </lineage>
</organism>
<evidence type="ECO:0000256" key="5">
    <source>
        <dbReference type="SAM" id="MobiDB-lite"/>
    </source>
</evidence>
<accession>A0A1V8T897</accession>